<organism evidence="3 4">
    <name type="scientific">Ruminococcus hominis</name>
    <dbReference type="NCBI Taxonomy" id="2763065"/>
    <lineage>
        <taxon>Bacteria</taxon>
        <taxon>Bacillati</taxon>
        <taxon>Bacillota</taxon>
        <taxon>Clostridia</taxon>
        <taxon>Eubacteriales</taxon>
        <taxon>Oscillospiraceae</taxon>
        <taxon>Ruminococcus</taxon>
    </lineage>
</organism>
<keyword evidence="4" id="KW-1185">Reference proteome</keyword>
<gene>
    <name evidence="3" type="ORF">H8S40_04550</name>
</gene>
<accession>A0ABR7G620</accession>
<keyword evidence="2" id="KW-0472">Membrane</keyword>
<protein>
    <submittedName>
        <fullName evidence="3">Uncharacterized protein</fullName>
    </submittedName>
</protein>
<dbReference type="RefSeq" id="WP_186864681.1">
    <property type="nucleotide sequence ID" value="NZ_JACOPE010000001.1"/>
</dbReference>
<comment type="caution">
    <text evidence="3">The sequence shown here is derived from an EMBL/GenBank/DDBJ whole genome shotgun (WGS) entry which is preliminary data.</text>
</comment>
<dbReference type="Proteomes" id="UP000631576">
    <property type="component" value="Unassembled WGS sequence"/>
</dbReference>
<sequence length="286" mass="34445">MRRSKEIITQAIRLIILISIILFFLQSNICKTIRSAFSTYIFSFHGKCETISNIFIGILSSGILLIFSEIINYFQDKRRIEIEILKLYHKWETELSIIDGIGMEIDGYIKYIPMEVIDFGKLVEKVYNEYSPYIKKGKYFELIGALFRYTDRIQEYVGKIRYKENAIKYLQKCKEQLKVLKMRNTDEMSCKQLKSDIKWCEKKILELEEEDLDIEYMERKIDEARNEVVNNNEVAKSLFFEYKFKCLNKREKEDEEDKRRRQVKLAENEARRKAKQMYMEHIRDKD</sequence>
<evidence type="ECO:0000256" key="2">
    <source>
        <dbReference type="SAM" id="Phobius"/>
    </source>
</evidence>
<feature type="transmembrane region" description="Helical" evidence="2">
    <location>
        <begin position="54"/>
        <end position="74"/>
    </location>
</feature>
<dbReference type="EMBL" id="JACOPE010000001">
    <property type="protein sequence ID" value="MBC5682844.1"/>
    <property type="molecule type" value="Genomic_DNA"/>
</dbReference>
<keyword evidence="2" id="KW-1133">Transmembrane helix</keyword>
<evidence type="ECO:0000313" key="3">
    <source>
        <dbReference type="EMBL" id="MBC5682844.1"/>
    </source>
</evidence>
<reference evidence="3 4" key="1">
    <citation type="submission" date="2020-08" db="EMBL/GenBank/DDBJ databases">
        <title>Genome public.</title>
        <authorList>
            <person name="Liu C."/>
            <person name="Sun Q."/>
        </authorList>
    </citation>
    <scope>NUCLEOTIDE SEQUENCE [LARGE SCALE GENOMIC DNA]</scope>
    <source>
        <strain evidence="3 4">NSJ-13</strain>
    </source>
</reference>
<evidence type="ECO:0000256" key="1">
    <source>
        <dbReference type="SAM" id="MobiDB-lite"/>
    </source>
</evidence>
<evidence type="ECO:0000313" key="4">
    <source>
        <dbReference type="Proteomes" id="UP000631576"/>
    </source>
</evidence>
<proteinExistence type="predicted"/>
<feature type="region of interest" description="Disordered" evidence="1">
    <location>
        <begin position="251"/>
        <end position="286"/>
    </location>
</feature>
<keyword evidence="2" id="KW-0812">Transmembrane</keyword>
<name>A0ABR7G620_9FIRM</name>